<feature type="transmembrane region" description="Helical" evidence="2">
    <location>
        <begin position="59"/>
        <end position="83"/>
    </location>
</feature>
<evidence type="ECO:0000256" key="2">
    <source>
        <dbReference type="SAM" id="Phobius"/>
    </source>
</evidence>
<gene>
    <name evidence="4" type="ORF">N0V93_008802</name>
</gene>
<feature type="domain" description="DUF7703" evidence="3">
    <location>
        <begin position="22"/>
        <end position="275"/>
    </location>
</feature>
<comment type="caution">
    <text evidence="4">The sequence shown here is derived from an EMBL/GenBank/DDBJ whole genome shotgun (WGS) entry which is preliminary data.</text>
</comment>
<keyword evidence="2" id="KW-0472">Membrane</keyword>
<proteinExistence type="predicted"/>
<evidence type="ECO:0000313" key="5">
    <source>
        <dbReference type="Proteomes" id="UP001140453"/>
    </source>
</evidence>
<dbReference type="Proteomes" id="UP001140453">
    <property type="component" value="Unassembled WGS sequence"/>
</dbReference>
<dbReference type="EMBL" id="JAPEVB010000005">
    <property type="protein sequence ID" value="KAJ4388195.1"/>
    <property type="molecule type" value="Genomic_DNA"/>
</dbReference>
<dbReference type="AlphaFoldDB" id="A0A9W8YQP9"/>
<sequence>MTLALLAKRIDASNVTFDTTHMSSGQRVLVACLLGAALWNSVTMIPVIFLTFKRRWTLYFWSMLTSNLGVMICATEQIVNIGIPGVDQLLIIALSSVGWVLMVTGQSLVLYSRLHMLFIGPKTLRLVLSMIIFNALVIHVTGITFSVALLYSETIVVPYSIFERVNIASFFVQETILSGLYLWKSRDLLSVYVVQNRQSTTASRNFRANFSIPIVRSILSQLIIVNIIVLCIDSTIVVLEYSGLYQLQLGYKIFAYSVKLQCEIATLNRLIEFANRTRRLRTLNSELGLSSDLQREWDSTLERAFGSSVAPNSVNTHTTDVEQVKMRPAAPHEESQISESRPVV</sequence>
<dbReference type="InterPro" id="IPR056120">
    <property type="entry name" value="DUF7703"/>
</dbReference>
<name>A0A9W8YQP9_9PEZI</name>
<reference evidence="4" key="1">
    <citation type="submission" date="2022-10" db="EMBL/GenBank/DDBJ databases">
        <title>Tapping the CABI collections for fungal endophytes: first genome assemblies for Collariella, Neodidymelliopsis, Ascochyta clinopodiicola, Didymella pomorum, Didymosphaeria variabile, Neocosmospora piperis and Neocucurbitaria cava.</title>
        <authorList>
            <person name="Hill R."/>
        </authorList>
    </citation>
    <scope>NUCLEOTIDE SEQUENCE</scope>
    <source>
        <strain evidence="4">IMI 355082</strain>
    </source>
</reference>
<feature type="region of interest" description="Disordered" evidence="1">
    <location>
        <begin position="309"/>
        <end position="344"/>
    </location>
</feature>
<keyword evidence="2" id="KW-0812">Transmembrane</keyword>
<organism evidence="4 5">
    <name type="scientific">Gnomoniopsis smithogilvyi</name>
    <dbReference type="NCBI Taxonomy" id="1191159"/>
    <lineage>
        <taxon>Eukaryota</taxon>
        <taxon>Fungi</taxon>
        <taxon>Dikarya</taxon>
        <taxon>Ascomycota</taxon>
        <taxon>Pezizomycotina</taxon>
        <taxon>Sordariomycetes</taxon>
        <taxon>Sordariomycetidae</taxon>
        <taxon>Diaporthales</taxon>
        <taxon>Gnomoniaceae</taxon>
        <taxon>Gnomoniopsis</taxon>
    </lineage>
</organism>
<dbReference type="Pfam" id="PF24802">
    <property type="entry name" value="DUF7703"/>
    <property type="match status" value="1"/>
</dbReference>
<evidence type="ECO:0000259" key="3">
    <source>
        <dbReference type="Pfam" id="PF24802"/>
    </source>
</evidence>
<feature type="transmembrane region" description="Helical" evidence="2">
    <location>
        <begin position="28"/>
        <end position="52"/>
    </location>
</feature>
<protein>
    <recommendedName>
        <fullName evidence="3">DUF7703 domain-containing protein</fullName>
    </recommendedName>
</protein>
<accession>A0A9W8YQP9</accession>
<evidence type="ECO:0000256" key="1">
    <source>
        <dbReference type="SAM" id="MobiDB-lite"/>
    </source>
</evidence>
<keyword evidence="5" id="KW-1185">Reference proteome</keyword>
<feature type="transmembrane region" description="Helical" evidence="2">
    <location>
        <begin position="89"/>
        <end position="111"/>
    </location>
</feature>
<feature type="compositionally biased region" description="Basic and acidic residues" evidence="1">
    <location>
        <begin position="319"/>
        <end position="335"/>
    </location>
</feature>
<feature type="compositionally biased region" description="Polar residues" evidence="1">
    <location>
        <begin position="309"/>
        <end position="318"/>
    </location>
</feature>
<feature type="transmembrane region" description="Helical" evidence="2">
    <location>
        <begin position="123"/>
        <end position="151"/>
    </location>
</feature>
<evidence type="ECO:0000313" key="4">
    <source>
        <dbReference type="EMBL" id="KAJ4388195.1"/>
    </source>
</evidence>
<dbReference type="PANTHER" id="PTHR37013:SF4">
    <property type="entry name" value="INTEGRAL MEMBRANE PROTEIN"/>
    <property type="match status" value="1"/>
</dbReference>
<dbReference type="OrthoDB" id="405906at2759"/>
<feature type="transmembrane region" description="Helical" evidence="2">
    <location>
        <begin position="218"/>
        <end position="239"/>
    </location>
</feature>
<dbReference type="PANTHER" id="PTHR37013">
    <property type="entry name" value="INTEGRAL MEMBRANE PROTEIN (AFU_ORTHOLOGUE AFUA_1G05950)-RELATED"/>
    <property type="match status" value="1"/>
</dbReference>
<keyword evidence="2" id="KW-1133">Transmembrane helix</keyword>